<proteinExistence type="predicted"/>
<evidence type="ECO:0008006" key="5">
    <source>
        <dbReference type="Google" id="ProtNLM"/>
    </source>
</evidence>
<accession>A0A182VIL1</accession>
<feature type="region of interest" description="Disordered" evidence="1">
    <location>
        <begin position="107"/>
        <end position="132"/>
    </location>
</feature>
<dbReference type="VEuPathDB" id="VectorBase:AMEM21_011042"/>
<feature type="signal peptide" evidence="2">
    <location>
        <begin position="1"/>
        <end position="27"/>
    </location>
</feature>
<evidence type="ECO:0000313" key="3">
    <source>
        <dbReference type="EnsemblMetazoa" id="AMEM015582-PA"/>
    </source>
</evidence>
<name>A0A182VIL1_ANOME</name>
<dbReference type="AlphaFoldDB" id="A0A182VIL1"/>
<dbReference type="STRING" id="30066.A0A182VIL1"/>
<evidence type="ECO:0000313" key="4">
    <source>
        <dbReference type="Proteomes" id="UP000075903"/>
    </source>
</evidence>
<keyword evidence="4" id="KW-1185">Reference proteome</keyword>
<evidence type="ECO:0000256" key="2">
    <source>
        <dbReference type="SAM" id="SignalP"/>
    </source>
</evidence>
<keyword evidence="2" id="KW-0732">Signal</keyword>
<reference evidence="3" key="1">
    <citation type="submission" date="2020-05" db="UniProtKB">
        <authorList>
            <consortium name="EnsemblMetazoa"/>
        </authorList>
    </citation>
    <scope>IDENTIFICATION</scope>
    <source>
        <strain evidence="3">MAF</strain>
    </source>
</reference>
<protein>
    <recommendedName>
        <fullName evidence="5">ARF7 effector protein C-terminal domain-containing protein</fullName>
    </recommendedName>
</protein>
<sequence>MVLQRVVEALLLLGLLALTLPATISSAYELTLEGELESGIKDWSCKSYCNNCNCTAEFIPDENLCLCYCPNPTEKATCFQFVRETNNILGIEYDLQVRDAARSVIGVQRSKRDTPRMQRKARRKERMDRRREMRKERKMLGALPHRGKCASFSRTDRTSLPEAEQTQSAEKVQHPRGNRRMGTDIGRKWSLVASVFSIALTLSSVQANEVVTVDESNCNIKPTVISCEKNKLAYSVVVPDSHGGQIVFNHNIERIPATKPPRPTRKRRPAANRAERVGVFRTLMREKASALKEKMALLIAKRRAQMRRQLVQTASIYAPDFNDSSAHFLDQQRSCRDLCSFCPTCNGFYCGEECICECSQDPTEHAKCIDKIKANSEQLGLEYDLFIQPPQKRSTRTRFGRRVKTTPAETNDSAKLSGFHKILFSNFATAKKVTVPEQPQQEAIGSTVMEVASSDTAVQEDRFSKDPLEKSEVVELLFN</sequence>
<evidence type="ECO:0000256" key="1">
    <source>
        <dbReference type="SAM" id="MobiDB-lite"/>
    </source>
</evidence>
<organism evidence="3 4">
    <name type="scientific">Anopheles merus</name>
    <name type="common">Mosquito</name>
    <dbReference type="NCBI Taxonomy" id="30066"/>
    <lineage>
        <taxon>Eukaryota</taxon>
        <taxon>Metazoa</taxon>
        <taxon>Ecdysozoa</taxon>
        <taxon>Arthropoda</taxon>
        <taxon>Hexapoda</taxon>
        <taxon>Insecta</taxon>
        <taxon>Pterygota</taxon>
        <taxon>Neoptera</taxon>
        <taxon>Endopterygota</taxon>
        <taxon>Diptera</taxon>
        <taxon>Nematocera</taxon>
        <taxon>Culicoidea</taxon>
        <taxon>Culicidae</taxon>
        <taxon>Anophelinae</taxon>
        <taxon>Anopheles</taxon>
    </lineage>
</organism>
<dbReference type="EnsemblMetazoa" id="AMEM015582-RA">
    <property type="protein sequence ID" value="AMEM015582-PA"/>
    <property type="gene ID" value="AMEM015582"/>
</dbReference>
<dbReference type="Proteomes" id="UP000075903">
    <property type="component" value="Unassembled WGS sequence"/>
</dbReference>
<dbReference type="VEuPathDB" id="VectorBase:AMEM015582"/>
<feature type="chain" id="PRO_5008139783" description="ARF7 effector protein C-terminal domain-containing protein" evidence="2">
    <location>
        <begin position="28"/>
        <end position="479"/>
    </location>
</feature>
<feature type="region of interest" description="Disordered" evidence="1">
    <location>
        <begin position="149"/>
        <end position="182"/>
    </location>
</feature>